<dbReference type="InterPro" id="IPR027417">
    <property type="entry name" value="P-loop_NTPase"/>
</dbReference>
<feature type="compositionally biased region" description="Basic and acidic residues" evidence="13">
    <location>
        <begin position="42"/>
        <end position="53"/>
    </location>
</feature>
<feature type="compositionally biased region" description="Acidic residues" evidence="13">
    <location>
        <begin position="80"/>
        <end position="89"/>
    </location>
</feature>
<dbReference type="GO" id="GO:0051276">
    <property type="term" value="P:chromosome organization"/>
    <property type="evidence" value="ECO:0007669"/>
    <property type="project" value="InterPro"/>
</dbReference>
<evidence type="ECO:0000256" key="7">
    <source>
        <dbReference type="ARBA" id="ARBA00022840"/>
    </source>
</evidence>
<dbReference type="Proteomes" id="UP000738325">
    <property type="component" value="Unassembled WGS sequence"/>
</dbReference>
<feature type="region of interest" description="Disordered" evidence="13">
    <location>
        <begin position="1"/>
        <end position="89"/>
    </location>
</feature>
<feature type="domain" description="SMC hinge" evidence="15">
    <location>
        <begin position="591"/>
        <end position="690"/>
    </location>
</feature>
<evidence type="ECO:0000256" key="13">
    <source>
        <dbReference type="SAM" id="MobiDB-lite"/>
    </source>
</evidence>
<dbReference type="GO" id="GO:0035861">
    <property type="term" value="C:site of double-strand break"/>
    <property type="evidence" value="ECO:0007669"/>
    <property type="project" value="TreeGrafter"/>
</dbReference>
<dbReference type="GO" id="GO:0005524">
    <property type="term" value="F:ATP binding"/>
    <property type="evidence" value="ECO:0007669"/>
    <property type="project" value="UniProtKB-KW"/>
</dbReference>
<keyword evidence="5" id="KW-0547">Nucleotide-binding</keyword>
<evidence type="ECO:0000256" key="3">
    <source>
        <dbReference type="ARBA" id="ARBA00006793"/>
    </source>
</evidence>
<feature type="region of interest" description="Disordered" evidence="13">
    <location>
        <begin position="1051"/>
        <end position="1072"/>
    </location>
</feature>
<dbReference type="PANTHER" id="PTHR19306:SF6">
    <property type="entry name" value="STRUCTURAL MAINTENANCE OF CHROMOSOMES PROTEIN 6"/>
    <property type="match status" value="1"/>
</dbReference>
<feature type="coiled-coil region" evidence="12">
    <location>
        <begin position="771"/>
        <end position="834"/>
    </location>
</feature>
<gene>
    <name evidence="16" type="primary">SMC6</name>
    <name evidence="16" type="ORF">BGZ99_009607</name>
</gene>
<evidence type="ECO:0000256" key="2">
    <source>
        <dbReference type="ARBA" id="ARBA00004286"/>
    </source>
</evidence>
<sequence>MPEPRKRRIVEEEEEEDDYSSKSTGRGHSTKDVKAKGPKRPKQSDDVEEQRQELEDDNLNDDDDDIEDDTYREVPHGWGDEENDTNELDEVSRRELAELEFEKSKAQRNRHGAIALMGVIEVIEMFDFMCHRHLKVPFGPKINFIIGHNGSGKSAILTAIMVCLGGKANATNRAQNLKALIREGAGQTEVKLQLRNRGPDAFKPEIYGESIIIERRISKDGTSGYKIKSSKGKTISTKREELSAMCDHMNIQVDNPMNVLSQDTARQFLQSSTGEDKYKFFSRGTQLTQLSIDYETIRECIDTMQNTIKSKTEILPELFELAKAAQARFKDSQQAATLELKVESLKKQVAWGQIEDLEKGVDETEKELSDVMAKIPAIEKKRAQEEAVVGKLDEQIQALEATYGQHTESNAPAHDQKRHLEQQLREIRNGMKSIQDDEKTVNDEIKALRDQIRGFDQKIEQETRRLKANTQSKRMGIEDKIQKLSTEIDQGKRQLAESRETYAKLEAQVDESRGRLEQINSTVHKNKNELSENKERIRQMKDQMQNSLKAFGPTIPNVLEAIQEVTGKGGWRGEPPVGPLGRHVKLRGQGQNWRAVVESALGNVLNAFAVTSDTDRSTLFNILKRHRCNSDIILTKRIIFDYRDKEPASNFLTINRILEFDDEWVRRLLIDKNSIESTILVEKRSDADRITSSGRDGGFPENVSQCFTIDLVRVGDRSGGASSIMMTKYRGPPRLTKDVDQELEVLEGNSRRLEDSLRYRIRESQDLLSEVDTMDRQRLQTKRQAANLEKEIKMKARAVEDLQEGLQEDEPTNLHAYEESKQQALDQIETMKRQYEPLAVQKQTILASMEPIKEELQRLHESIKEQEASTLKIRNDLDKLNMERQEHVPKIQYWEVKLAKQNASVADLEKELQARSTYLKESTAKAIDYCERVEVTATTAQLEREIKQTQERLREQEAQRGCTLEEIAMDMTRKQDEYKSAKLAIHQLNQFVSHLKNTLHERLSRWRQFRHQMSIRSMNNFKLQLSQRGYSGELEFNHQVKTLNIRVETEDQNSSKAGVARDKDPKSLSGGEKSFSTICLLLALWDSMSSSIRCLDEFDVFMDAVNRRISMKMLIGTARESDGVQYILITPQDASSVSPGADVRVHRLHDPERNQQTIV</sequence>
<keyword evidence="8 12" id="KW-0175">Coiled coil</keyword>
<feature type="coiled-coil region" evidence="12">
    <location>
        <begin position="891"/>
        <end position="966"/>
    </location>
</feature>
<accession>A0A9P6R8E4</accession>
<keyword evidence="4" id="KW-0158">Chromosome</keyword>
<dbReference type="GO" id="GO:0003697">
    <property type="term" value="F:single-stranded DNA binding"/>
    <property type="evidence" value="ECO:0007669"/>
    <property type="project" value="TreeGrafter"/>
</dbReference>
<dbReference type="GO" id="GO:0030915">
    <property type="term" value="C:Smc5-Smc6 complex"/>
    <property type="evidence" value="ECO:0007669"/>
    <property type="project" value="TreeGrafter"/>
</dbReference>
<keyword evidence="9" id="KW-0233">DNA recombination</keyword>
<dbReference type="EMBL" id="JAAAIP010000829">
    <property type="protein sequence ID" value="KAG0312255.1"/>
    <property type="molecule type" value="Genomic_DNA"/>
</dbReference>
<proteinExistence type="inferred from homology"/>
<dbReference type="Gene3D" id="3.40.50.300">
    <property type="entry name" value="P-loop containing nucleotide triphosphate hydrolases"/>
    <property type="match status" value="2"/>
</dbReference>
<organism evidence="16 17">
    <name type="scientific">Dissophora globulifera</name>
    <dbReference type="NCBI Taxonomy" id="979702"/>
    <lineage>
        <taxon>Eukaryota</taxon>
        <taxon>Fungi</taxon>
        <taxon>Fungi incertae sedis</taxon>
        <taxon>Mucoromycota</taxon>
        <taxon>Mortierellomycotina</taxon>
        <taxon>Mortierellomycetes</taxon>
        <taxon>Mortierellales</taxon>
        <taxon>Mortierellaceae</taxon>
        <taxon>Dissophora</taxon>
    </lineage>
</organism>
<keyword evidence="11" id="KW-0539">Nucleus</keyword>
<evidence type="ECO:0000256" key="11">
    <source>
        <dbReference type="ARBA" id="ARBA00023242"/>
    </source>
</evidence>
<dbReference type="PANTHER" id="PTHR19306">
    <property type="entry name" value="STRUCTURAL MAINTENANCE OF CHROMOSOMES 5,6 SMC5, SMC6"/>
    <property type="match status" value="1"/>
</dbReference>
<feature type="compositionally biased region" description="Acidic residues" evidence="13">
    <location>
        <begin position="54"/>
        <end position="68"/>
    </location>
</feature>
<reference evidence="16" key="1">
    <citation type="journal article" date="2020" name="Fungal Divers.">
        <title>Resolving the Mortierellaceae phylogeny through synthesis of multi-gene phylogenetics and phylogenomics.</title>
        <authorList>
            <person name="Vandepol N."/>
            <person name="Liber J."/>
            <person name="Desiro A."/>
            <person name="Na H."/>
            <person name="Kennedy M."/>
            <person name="Barry K."/>
            <person name="Grigoriev I.V."/>
            <person name="Miller A.N."/>
            <person name="O'Donnell K."/>
            <person name="Stajich J.E."/>
            <person name="Bonito G."/>
        </authorList>
    </citation>
    <scope>NUCLEOTIDE SEQUENCE</scope>
    <source>
        <strain evidence="16">REB-010B</strain>
    </source>
</reference>
<dbReference type="SUPFAM" id="SSF52540">
    <property type="entry name" value="P-loop containing nucleoside triphosphate hydrolases"/>
    <property type="match status" value="1"/>
</dbReference>
<dbReference type="Pfam" id="PF02463">
    <property type="entry name" value="SMC_N"/>
    <property type="match status" value="1"/>
</dbReference>
<evidence type="ECO:0000256" key="6">
    <source>
        <dbReference type="ARBA" id="ARBA00022763"/>
    </source>
</evidence>
<protein>
    <submittedName>
        <fullName evidence="16">Structural maintenance of chromosomes protein 6</fullName>
    </submittedName>
</protein>
<dbReference type="InterPro" id="IPR003395">
    <property type="entry name" value="RecF/RecN/SMC_N"/>
</dbReference>
<dbReference type="GO" id="GO:0003684">
    <property type="term" value="F:damaged DNA binding"/>
    <property type="evidence" value="ECO:0007669"/>
    <property type="project" value="TreeGrafter"/>
</dbReference>
<evidence type="ECO:0000256" key="1">
    <source>
        <dbReference type="ARBA" id="ARBA00004123"/>
    </source>
</evidence>
<feature type="coiled-coil region" evidence="12">
    <location>
        <begin position="354"/>
        <end position="550"/>
    </location>
</feature>
<feature type="domain" description="RecF/RecN/SMC N-terminal" evidence="14">
    <location>
        <begin position="122"/>
        <end position="1132"/>
    </location>
</feature>
<comment type="subcellular location">
    <subcellularLocation>
        <location evidence="2">Chromosome</location>
    </subcellularLocation>
    <subcellularLocation>
        <location evidence="1">Nucleus</location>
    </subcellularLocation>
</comment>
<dbReference type="Gene3D" id="1.10.287.1490">
    <property type="match status" value="1"/>
</dbReference>
<evidence type="ECO:0000256" key="8">
    <source>
        <dbReference type="ARBA" id="ARBA00023054"/>
    </source>
</evidence>
<evidence type="ECO:0000256" key="12">
    <source>
        <dbReference type="SAM" id="Coils"/>
    </source>
</evidence>
<comment type="caution">
    <text evidence="16">The sequence shown here is derived from an EMBL/GenBank/DDBJ whole genome shotgun (WGS) entry which is preliminary data.</text>
</comment>
<dbReference type="OrthoDB" id="10072614at2759"/>
<keyword evidence="17" id="KW-1185">Reference proteome</keyword>
<evidence type="ECO:0000256" key="4">
    <source>
        <dbReference type="ARBA" id="ARBA00022454"/>
    </source>
</evidence>
<keyword evidence="10" id="KW-0234">DNA repair</keyword>
<dbReference type="InterPro" id="IPR010935">
    <property type="entry name" value="SMC_hinge"/>
</dbReference>
<name>A0A9P6R8E4_9FUNG</name>
<dbReference type="GO" id="GO:0005634">
    <property type="term" value="C:nucleus"/>
    <property type="evidence" value="ECO:0007669"/>
    <property type="project" value="UniProtKB-SubCell"/>
</dbReference>
<keyword evidence="6" id="KW-0227">DNA damage</keyword>
<evidence type="ECO:0000256" key="9">
    <source>
        <dbReference type="ARBA" id="ARBA00023172"/>
    </source>
</evidence>
<dbReference type="Pfam" id="PF06470">
    <property type="entry name" value="SMC_hinge"/>
    <property type="match status" value="1"/>
</dbReference>
<dbReference type="GO" id="GO:0000724">
    <property type="term" value="P:double-strand break repair via homologous recombination"/>
    <property type="evidence" value="ECO:0007669"/>
    <property type="project" value="TreeGrafter"/>
</dbReference>
<evidence type="ECO:0000259" key="15">
    <source>
        <dbReference type="Pfam" id="PF06470"/>
    </source>
</evidence>
<evidence type="ECO:0000313" key="16">
    <source>
        <dbReference type="EMBL" id="KAG0312255.1"/>
    </source>
</evidence>
<evidence type="ECO:0000259" key="14">
    <source>
        <dbReference type="Pfam" id="PF02463"/>
    </source>
</evidence>
<evidence type="ECO:0000256" key="5">
    <source>
        <dbReference type="ARBA" id="ARBA00022741"/>
    </source>
</evidence>
<comment type="similarity">
    <text evidence="3">Belongs to the SMC family. SMC6 subfamily.</text>
</comment>
<evidence type="ECO:0000313" key="17">
    <source>
        <dbReference type="Proteomes" id="UP000738325"/>
    </source>
</evidence>
<feature type="compositionally biased region" description="Basic and acidic residues" evidence="13">
    <location>
        <begin position="69"/>
        <end position="79"/>
    </location>
</feature>
<evidence type="ECO:0000256" key="10">
    <source>
        <dbReference type="ARBA" id="ARBA00023204"/>
    </source>
</evidence>
<dbReference type="AlphaFoldDB" id="A0A9P6R8E4"/>
<keyword evidence="7" id="KW-0067">ATP-binding</keyword>